<dbReference type="PANTHER" id="PTHR35528:SF3">
    <property type="entry name" value="BLL1675 PROTEIN"/>
    <property type="match status" value="1"/>
</dbReference>
<protein>
    <submittedName>
        <fullName evidence="2">DDE domain protein</fullName>
    </submittedName>
</protein>
<evidence type="ECO:0000313" key="3">
    <source>
        <dbReference type="Proteomes" id="UP000216478"/>
    </source>
</evidence>
<keyword evidence="3" id="KW-1185">Reference proteome</keyword>
<reference evidence="2 3" key="1">
    <citation type="submission" date="2017-07" db="EMBL/GenBank/DDBJ databases">
        <title>Phylogenetic study on the rhizospheric bacterium Ochrobactrum sp. A44.</title>
        <authorList>
            <person name="Krzyzanowska D.M."/>
            <person name="Ossowicki A."/>
            <person name="Rajewska M."/>
            <person name="Maciag T."/>
            <person name="Kaczynski Z."/>
            <person name="Czerwicka M."/>
            <person name="Jafra S."/>
        </authorList>
    </citation>
    <scope>NUCLEOTIDE SEQUENCE [LARGE SCALE GENOMIC DNA]</scope>
    <source>
        <strain evidence="2 3">OgA9a</strain>
    </source>
</reference>
<sequence length="84" mass="9602">MVTDKLASYVKPIRTIAPNTDHRVHKGLNNRIENSYRLNRKREKIMGRFKSTRSSVLAATISLPPHTAMQELTHSGYGQITLRK</sequence>
<dbReference type="Pfam" id="PF13610">
    <property type="entry name" value="DDE_Tnp_IS240"/>
    <property type="match status" value="1"/>
</dbReference>
<dbReference type="Proteomes" id="UP000216478">
    <property type="component" value="Unassembled WGS sequence"/>
</dbReference>
<dbReference type="PANTHER" id="PTHR35528">
    <property type="entry name" value="BLL1675 PROTEIN"/>
    <property type="match status" value="1"/>
</dbReference>
<dbReference type="AlphaFoldDB" id="A0A256EYW4"/>
<dbReference type="InterPro" id="IPR032874">
    <property type="entry name" value="DDE_dom"/>
</dbReference>
<dbReference type="InterPro" id="IPR052183">
    <property type="entry name" value="IS_Transposase"/>
</dbReference>
<organism evidence="2 3">
    <name type="scientific">Brucella grignonensis</name>
    <dbReference type="NCBI Taxonomy" id="94627"/>
    <lineage>
        <taxon>Bacteria</taxon>
        <taxon>Pseudomonadati</taxon>
        <taxon>Pseudomonadota</taxon>
        <taxon>Alphaproteobacteria</taxon>
        <taxon>Hyphomicrobiales</taxon>
        <taxon>Brucellaceae</taxon>
        <taxon>Brucella/Ochrobactrum group</taxon>
        <taxon>Brucella</taxon>
    </lineage>
</organism>
<feature type="domain" description="DDE" evidence="1">
    <location>
        <begin position="1"/>
        <end position="55"/>
    </location>
</feature>
<evidence type="ECO:0000313" key="2">
    <source>
        <dbReference type="EMBL" id="OYR07804.1"/>
    </source>
</evidence>
<accession>A0A256EYW4</accession>
<gene>
    <name evidence="2" type="ORF">CEV33_3465</name>
</gene>
<proteinExistence type="predicted"/>
<dbReference type="EMBL" id="NNRL01000168">
    <property type="protein sequence ID" value="OYR07804.1"/>
    <property type="molecule type" value="Genomic_DNA"/>
</dbReference>
<comment type="caution">
    <text evidence="2">The sequence shown here is derived from an EMBL/GenBank/DDBJ whole genome shotgun (WGS) entry which is preliminary data.</text>
</comment>
<evidence type="ECO:0000259" key="1">
    <source>
        <dbReference type="Pfam" id="PF13610"/>
    </source>
</evidence>
<name>A0A256EYW4_9HYPH</name>